<dbReference type="Proteomes" id="UP000217257">
    <property type="component" value="Chromosome"/>
</dbReference>
<dbReference type="EMBL" id="CP022098">
    <property type="protein sequence ID" value="ATB42131.1"/>
    <property type="molecule type" value="Genomic_DNA"/>
</dbReference>
<dbReference type="AlphaFoldDB" id="A0A250JFE7"/>
<protein>
    <recommendedName>
        <fullName evidence="3">Lipoprotein</fullName>
    </recommendedName>
</protein>
<reference evidence="1 2" key="1">
    <citation type="submission" date="2017-06" db="EMBL/GenBank/DDBJ databases">
        <title>Sequencing and comparative analysis of myxobacterial genomes.</title>
        <authorList>
            <person name="Rupp O."/>
            <person name="Goesmann A."/>
            <person name="Sogaard-Andersen L."/>
        </authorList>
    </citation>
    <scope>NUCLEOTIDE SEQUENCE [LARGE SCALE GENOMIC DNA]</scope>
    <source>
        <strain evidence="1 2">DSM 52655</strain>
    </source>
</reference>
<organism evidence="1 2">
    <name type="scientific">Cystobacter fuscus</name>
    <dbReference type="NCBI Taxonomy" id="43"/>
    <lineage>
        <taxon>Bacteria</taxon>
        <taxon>Pseudomonadati</taxon>
        <taxon>Myxococcota</taxon>
        <taxon>Myxococcia</taxon>
        <taxon>Myxococcales</taxon>
        <taxon>Cystobacterineae</taxon>
        <taxon>Archangiaceae</taxon>
        <taxon>Cystobacter</taxon>
    </lineage>
</organism>
<dbReference type="PROSITE" id="PS51257">
    <property type="entry name" value="PROKAR_LIPOPROTEIN"/>
    <property type="match status" value="1"/>
</dbReference>
<gene>
    <name evidence="1" type="ORF">CYFUS_007608</name>
</gene>
<dbReference type="KEGG" id="cfus:CYFUS_007608"/>
<proteinExistence type="predicted"/>
<accession>A0A250JFE7</accession>
<evidence type="ECO:0000313" key="1">
    <source>
        <dbReference type="EMBL" id="ATB42131.1"/>
    </source>
</evidence>
<evidence type="ECO:0000313" key="2">
    <source>
        <dbReference type="Proteomes" id="UP000217257"/>
    </source>
</evidence>
<evidence type="ECO:0008006" key="3">
    <source>
        <dbReference type="Google" id="ProtNLM"/>
    </source>
</evidence>
<sequence>MRIIASAVVTSALLVVGCGGGELPTETDATPETHYGNQLSVPMYFSSSLGEEQV</sequence>
<name>A0A250JFE7_9BACT</name>